<feature type="binding site" evidence="10">
    <location>
        <position position="129"/>
    </location>
    <ligand>
        <name>(6S)-5-formyl-5,6,7,8-tetrahydrofolate</name>
        <dbReference type="ChEBI" id="CHEBI:57457"/>
    </ligand>
</feature>
<dbReference type="FunFam" id="3.40.50.300:FF:000494">
    <property type="entry name" value="tRNA modification GTPase MnmE"/>
    <property type="match status" value="1"/>
</dbReference>
<organism evidence="13 14">
    <name type="scientific">candidate division WOR-1 bacterium DG_54_3</name>
    <dbReference type="NCBI Taxonomy" id="1703775"/>
    <lineage>
        <taxon>Bacteria</taxon>
        <taxon>Bacillati</taxon>
        <taxon>Saganbacteria</taxon>
    </lineage>
</organism>
<keyword evidence="5 10" id="KW-0547">Nucleotide-binding</keyword>
<evidence type="ECO:0000313" key="13">
    <source>
        <dbReference type="EMBL" id="KPJ69702.1"/>
    </source>
</evidence>
<comment type="cofactor">
    <cofactor evidence="10">
        <name>K(+)</name>
        <dbReference type="ChEBI" id="CHEBI:29103"/>
    </cofactor>
    <text evidence="10">Binds 1 potassium ion per subunit.</text>
</comment>
<dbReference type="Pfam" id="PF10396">
    <property type="entry name" value="TrmE_N"/>
    <property type="match status" value="1"/>
</dbReference>
<dbReference type="GO" id="GO:0030488">
    <property type="term" value="P:tRNA methylation"/>
    <property type="evidence" value="ECO:0007669"/>
    <property type="project" value="TreeGrafter"/>
</dbReference>
<dbReference type="PROSITE" id="PS51709">
    <property type="entry name" value="G_TRME"/>
    <property type="match status" value="1"/>
</dbReference>
<feature type="binding site" evidence="10">
    <location>
        <position position="90"/>
    </location>
    <ligand>
        <name>(6S)-5-formyl-5,6,7,8-tetrahydrofolate</name>
        <dbReference type="ChEBI" id="CHEBI:57457"/>
    </ligand>
</feature>
<feature type="binding site" evidence="10">
    <location>
        <begin position="234"/>
        <end position="239"/>
    </location>
    <ligand>
        <name>GTP</name>
        <dbReference type="ChEBI" id="CHEBI:37565"/>
    </ligand>
</feature>
<feature type="binding site" evidence="10">
    <location>
        <begin position="253"/>
        <end position="259"/>
    </location>
    <ligand>
        <name>GTP</name>
        <dbReference type="ChEBI" id="CHEBI:37565"/>
    </ligand>
</feature>
<dbReference type="PANTHER" id="PTHR42714:SF2">
    <property type="entry name" value="TRNA MODIFICATION GTPASE GTPBP3, MITOCHONDRIAL"/>
    <property type="match status" value="1"/>
</dbReference>
<evidence type="ECO:0000256" key="5">
    <source>
        <dbReference type="ARBA" id="ARBA00022741"/>
    </source>
</evidence>
<feature type="binding site" evidence="10">
    <location>
        <position position="259"/>
    </location>
    <ligand>
        <name>Mg(2+)</name>
        <dbReference type="ChEBI" id="CHEBI:18420"/>
    </ligand>
</feature>
<dbReference type="GO" id="GO:0042802">
    <property type="term" value="F:identical protein binding"/>
    <property type="evidence" value="ECO:0007669"/>
    <property type="project" value="UniProtKB-ARBA"/>
</dbReference>
<comment type="subcellular location">
    <subcellularLocation>
        <location evidence="10">Cytoplasm</location>
    </subcellularLocation>
</comment>
<evidence type="ECO:0000256" key="11">
    <source>
        <dbReference type="RuleBase" id="RU003313"/>
    </source>
</evidence>
<comment type="subunit">
    <text evidence="10">Homodimer. Heterotetramer of two MnmE and two MnmG subunits.</text>
</comment>
<dbReference type="GO" id="GO:0002098">
    <property type="term" value="P:tRNA wobble uridine modification"/>
    <property type="evidence" value="ECO:0007669"/>
    <property type="project" value="TreeGrafter"/>
</dbReference>
<comment type="caution">
    <text evidence="13">The sequence shown here is derived from an EMBL/GenBank/DDBJ whole genome shotgun (WGS) entry which is preliminary data.</text>
</comment>
<dbReference type="InterPro" id="IPR027368">
    <property type="entry name" value="MnmE_dom2"/>
</dbReference>
<keyword evidence="6 10" id="KW-0378">Hydrolase</keyword>
<dbReference type="InterPro" id="IPR025867">
    <property type="entry name" value="MnmE_helical"/>
</dbReference>
<dbReference type="Proteomes" id="UP000051861">
    <property type="component" value="Unassembled WGS sequence"/>
</dbReference>
<sequence length="462" mass="50236">MFHVKHPQEETIAAIATPLGIGGVGVIRVSGAEAEPVLRRLFVSSNGAEMESHRMLHGWLIEPKTREKIDEVMACFMQSPKSYTGENVVEFYCHGGMAIIQKILSLVLESGARLAKKGEFTKRAFLNRKIDLAQAEGVLDLVSARTAEGAGFAIAQLEGKFSRIVSGLRDRLVMMLAELEAMIDFPEDLTELDYNGFIGGIDGFVEEIDRLLDSAVSGRVYRAGLPTVIIGKPNVGKSSLLNALLEEERAIVTDMPGTTRDAIEETISLHGLPLRIIDTAGIRHPKDRVEEFGVERTERELSEADLALVVLDVSNGLEELDKLVLKMARGKHIVIVLNKIDLGIIVNLEELRGLTSGAPIFRTSALKGEGIGCLKQGIFEYILSNVLNPVKDAIAINSRHRECLLAARKSLLLASESLGKNLPADLIAIDVKGAIVALGEVTGELVSEEVINAVFERFCVGK</sequence>
<evidence type="ECO:0000256" key="1">
    <source>
        <dbReference type="ARBA" id="ARBA00011043"/>
    </source>
</evidence>
<dbReference type="SUPFAM" id="SSF52540">
    <property type="entry name" value="P-loop containing nucleoside triphosphate hydrolases"/>
    <property type="match status" value="1"/>
</dbReference>
<dbReference type="InterPro" id="IPR006073">
    <property type="entry name" value="GTP-bd"/>
</dbReference>
<evidence type="ECO:0000256" key="9">
    <source>
        <dbReference type="ARBA" id="ARBA00023134"/>
    </source>
</evidence>
<feature type="binding site" evidence="10">
    <location>
        <position position="238"/>
    </location>
    <ligand>
        <name>Mg(2+)</name>
        <dbReference type="ChEBI" id="CHEBI:18420"/>
    </ligand>
</feature>
<comment type="similarity">
    <text evidence="1 10 11">Belongs to the TRAFAC class TrmE-Era-EngA-EngB-Septin-like GTPase superfamily. TrmE GTPase family.</text>
</comment>
<dbReference type="CDD" id="cd14858">
    <property type="entry name" value="TrmE_N"/>
    <property type="match status" value="1"/>
</dbReference>
<comment type="function">
    <text evidence="10">Exhibits a very high intrinsic GTPase hydrolysis rate. Involved in the addition of a carboxymethylaminomethyl (cmnm) group at the wobble position (U34) of certain tRNAs, forming tRNA-cmnm(5)s(2)U34.</text>
</comment>
<dbReference type="GO" id="GO:0005829">
    <property type="term" value="C:cytosol"/>
    <property type="evidence" value="ECO:0007669"/>
    <property type="project" value="TreeGrafter"/>
</dbReference>
<keyword evidence="4 10" id="KW-0479">Metal-binding</keyword>
<dbReference type="Gene3D" id="3.30.1360.120">
    <property type="entry name" value="Probable tRNA modification gtpase trme, domain 1"/>
    <property type="match status" value="1"/>
</dbReference>
<gene>
    <name evidence="10" type="primary">mnmE</name>
    <name evidence="10" type="synonym">trmE</name>
    <name evidence="13" type="ORF">AMJ44_02840</name>
</gene>
<dbReference type="GO" id="GO:0003924">
    <property type="term" value="F:GTPase activity"/>
    <property type="evidence" value="ECO:0007669"/>
    <property type="project" value="UniProtKB-UniRule"/>
</dbReference>
<feature type="domain" description="TrmE-type G" evidence="12">
    <location>
        <begin position="224"/>
        <end position="383"/>
    </location>
</feature>
<comment type="caution">
    <text evidence="10">Lacks conserved residue(s) required for the propagation of feature annotation.</text>
</comment>
<feature type="binding site" evidence="10">
    <location>
        <position position="462"/>
    </location>
    <ligand>
        <name>(6S)-5-formyl-5,6,7,8-tetrahydrofolate</name>
        <dbReference type="ChEBI" id="CHEBI:57457"/>
    </ligand>
</feature>
<dbReference type="InterPro" id="IPR027417">
    <property type="entry name" value="P-loop_NTPase"/>
</dbReference>
<dbReference type="NCBIfam" id="TIGR00450">
    <property type="entry name" value="mnmE_trmE_thdF"/>
    <property type="match status" value="1"/>
</dbReference>
<accession>A0A0S7Y4U2</accession>
<dbReference type="FunFam" id="3.30.1360.120:FF:000003">
    <property type="entry name" value="tRNA modification GTPase MnmE"/>
    <property type="match status" value="1"/>
</dbReference>
<reference evidence="13 14" key="1">
    <citation type="journal article" date="2015" name="Microbiome">
        <title>Genomic resolution of linkages in carbon, nitrogen, and sulfur cycling among widespread estuary sediment bacteria.</title>
        <authorList>
            <person name="Baker B.J."/>
            <person name="Lazar C.S."/>
            <person name="Teske A.P."/>
            <person name="Dick G.J."/>
        </authorList>
    </citation>
    <scope>NUCLEOTIDE SEQUENCE [LARGE SCALE GENOMIC DNA]</scope>
    <source>
        <strain evidence="13">DG_54_3</strain>
    </source>
</reference>
<evidence type="ECO:0000256" key="4">
    <source>
        <dbReference type="ARBA" id="ARBA00022723"/>
    </source>
</evidence>
<keyword evidence="9 10" id="KW-0342">GTP-binding</keyword>
<feature type="binding site" evidence="10">
    <location>
        <position position="28"/>
    </location>
    <ligand>
        <name>(6S)-5-formyl-5,6,7,8-tetrahydrofolate</name>
        <dbReference type="ChEBI" id="CHEBI:57457"/>
    </ligand>
</feature>
<evidence type="ECO:0000256" key="6">
    <source>
        <dbReference type="ARBA" id="ARBA00022801"/>
    </source>
</evidence>
<dbReference type="PATRIC" id="fig|1703775.3.peg.409"/>
<dbReference type="EMBL" id="LIZX01000016">
    <property type="protein sequence ID" value="KPJ69702.1"/>
    <property type="molecule type" value="Genomic_DNA"/>
</dbReference>
<evidence type="ECO:0000256" key="3">
    <source>
        <dbReference type="ARBA" id="ARBA00022694"/>
    </source>
</evidence>
<dbReference type="AlphaFoldDB" id="A0A0S7Y4U2"/>
<evidence type="ECO:0000256" key="7">
    <source>
        <dbReference type="ARBA" id="ARBA00022842"/>
    </source>
</evidence>
<keyword evidence="3 10" id="KW-0819">tRNA processing</keyword>
<dbReference type="Pfam" id="PF12631">
    <property type="entry name" value="MnmE_helical"/>
    <property type="match status" value="1"/>
</dbReference>
<keyword evidence="8 10" id="KW-0630">Potassium</keyword>
<dbReference type="InterPro" id="IPR004520">
    <property type="entry name" value="GTPase_MnmE"/>
</dbReference>
<dbReference type="Gene3D" id="3.40.50.300">
    <property type="entry name" value="P-loop containing nucleotide triphosphate hydrolases"/>
    <property type="match status" value="1"/>
</dbReference>
<protein>
    <recommendedName>
        <fullName evidence="10">tRNA modification GTPase MnmE</fullName>
        <ecNumber evidence="10">3.6.-.-</ecNumber>
    </recommendedName>
</protein>
<feature type="binding site" evidence="10">
    <location>
        <begin position="278"/>
        <end position="281"/>
    </location>
    <ligand>
        <name>GTP</name>
        <dbReference type="ChEBI" id="CHEBI:37565"/>
    </ligand>
</feature>
<dbReference type="EC" id="3.6.-.-" evidence="10"/>
<evidence type="ECO:0000259" key="12">
    <source>
        <dbReference type="PROSITE" id="PS51709"/>
    </source>
</evidence>
<name>A0A0S7Y4U2_UNCSA</name>
<dbReference type="HAMAP" id="MF_00379">
    <property type="entry name" value="GTPase_MnmE"/>
    <property type="match status" value="1"/>
</dbReference>
<keyword evidence="7 10" id="KW-0460">Magnesium</keyword>
<dbReference type="Pfam" id="PF01926">
    <property type="entry name" value="MMR_HSR1"/>
    <property type="match status" value="1"/>
</dbReference>
<evidence type="ECO:0000256" key="10">
    <source>
        <dbReference type="HAMAP-Rule" id="MF_00379"/>
    </source>
</evidence>
<dbReference type="InterPro" id="IPR031168">
    <property type="entry name" value="G_TrmE"/>
</dbReference>
<dbReference type="GO" id="GO:0005525">
    <property type="term" value="F:GTP binding"/>
    <property type="evidence" value="ECO:0007669"/>
    <property type="project" value="UniProtKB-UniRule"/>
</dbReference>
<dbReference type="Gene3D" id="1.20.120.430">
    <property type="entry name" value="tRNA modification GTPase MnmE domain 2"/>
    <property type="match status" value="1"/>
</dbReference>
<dbReference type="PANTHER" id="PTHR42714">
    <property type="entry name" value="TRNA MODIFICATION GTPASE GTPBP3"/>
    <property type="match status" value="1"/>
</dbReference>
<dbReference type="NCBIfam" id="TIGR00231">
    <property type="entry name" value="small_GTP"/>
    <property type="match status" value="1"/>
</dbReference>
<dbReference type="InterPro" id="IPR018948">
    <property type="entry name" value="GTP-bd_TrmE_N"/>
</dbReference>
<dbReference type="GO" id="GO:0046872">
    <property type="term" value="F:metal ion binding"/>
    <property type="evidence" value="ECO:0007669"/>
    <property type="project" value="UniProtKB-KW"/>
</dbReference>
<keyword evidence="2 10" id="KW-0963">Cytoplasm</keyword>
<proteinExistence type="inferred from homology"/>
<evidence type="ECO:0000256" key="8">
    <source>
        <dbReference type="ARBA" id="ARBA00022958"/>
    </source>
</evidence>
<dbReference type="InterPro" id="IPR027266">
    <property type="entry name" value="TrmE/GcvT-like"/>
</dbReference>
<dbReference type="InterPro" id="IPR005225">
    <property type="entry name" value="Small_GTP-bd"/>
</dbReference>
<evidence type="ECO:0000256" key="2">
    <source>
        <dbReference type="ARBA" id="ARBA00022490"/>
    </source>
</evidence>
<dbReference type="CDD" id="cd04164">
    <property type="entry name" value="trmE"/>
    <property type="match status" value="1"/>
</dbReference>
<evidence type="ECO:0000313" key="14">
    <source>
        <dbReference type="Proteomes" id="UP000051861"/>
    </source>
</evidence>